<evidence type="ECO:0000256" key="2">
    <source>
        <dbReference type="SAM" id="SignalP"/>
    </source>
</evidence>
<keyword evidence="4" id="KW-1185">Reference proteome</keyword>
<dbReference type="EMBL" id="CP002046">
    <property type="protein sequence ID" value="EAP86473.1"/>
    <property type="molecule type" value="Genomic_DNA"/>
</dbReference>
<feature type="region of interest" description="Disordered" evidence="1">
    <location>
        <begin position="164"/>
        <end position="194"/>
    </location>
</feature>
<proteinExistence type="predicted"/>
<dbReference type="AlphaFoldDB" id="A3U9I7"/>
<gene>
    <name evidence="3" type="ordered locus">CA2559_10573</name>
</gene>
<reference evidence="3 4" key="1">
    <citation type="journal article" date="2010" name="J. Bacteriol.">
        <title>The complete genome sequence of Croceibacter atlanticus HTCC2559T.</title>
        <authorList>
            <person name="Oh H.M."/>
            <person name="Kang I."/>
            <person name="Ferriera S."/>
            <person name="Giovannoni S.J."/>
            <person name="Cho J.C."/>
        </authorList>
    </citation>
    <scope>NUCLEOTIDE SEQUENCE [LARGE SCALE GENOMIC DNA]</scope>
    <source>
        <strain evidence="4">ATCC BAA-628 / HTCC2559 / KCTC 12090</strain>
    </source>
</reference>
<feature type="compositionally biased region" description="Basic and acidic residues" evidence="1">
    <location>
        <begin position="168"/>
        <end position="194"/>
    </location>
</feature>
<dbReference type="NCBIfam" id="TIGR01200">
    <property type="entry name" value="GLPGLI"/>
    <property type="match status" value="1"/>
</dbReference>
<protein>
    <recommendedName>
        <fullName evidence="5">GLPGLI family protein</fullName>
    </recommendedName>
</protein>
<dbReference type="eggNOG" id="ENOG502Z8ZW">
    <property type="taxonomic scope" value="Bacteria"/>
</dbReference>
<feature type="signal peptide" evidence="2">
    <location>
        <begin position="1"/>
        <end position="18"/>
    </location>
</feature>
<keyword evidence="2" id="KW-0732">Signal</keyword>
<dbReference type="Pfam" id="PF09697">
    <property type="entry name" value="Porph_ging"/>
    <property type="match status" value="1"/>
</dbReference>
<evidence type="ECO:0000313" key="3">
    <source>
        <dbReference type="EMBL" id="EAP86473.1"/>
    </source>
</evidence>
<feature type="chain" id="PRO_5002660376" description="GLPGLI family protein" evidence="2">
    <location>
        <begin position="19"/>
        <end position="295"/>
    </location>
</feature>
<dbReference type="Proteomes" id="UP000002297">
    <property type="component" value="Chromosome"/>
</dbReference>
<dbReference type="RefSeq" id="WP_013187858.1">
    <property type="nucleotide sequence ID" value="NC_014230.1"/>
</dbReference>
<dbReference type="OrthoDB" id="1068986at2"/>
<name>A3U9I7_CROAH</name>
<organism evidence="3 4">
    <name type="scientific">Croceibacter atlanticus (strain ATCC BAA-628 / JCM 21780 / CIP 108009 / IAM 15332 / KCTC 12090 / HTCC2559)</name>
    <dbReference type="NCBI Taxonomy" id="216432"/>
    <lineage>
        <taxon>Bacteria</taxon>
        <taxon>Pseudomonadati</taxon>
        <taxon>Bacteroidota</taxon>
        <taxon>Flavobacteriia</taxon>
        <taxon>Flavobacteriales</taxon>
        <taxon>Flavobacteriaceae</taxon>
        <taxon>Croceibacter</taxon>
    </lineage>
</organism>
<dbReference type="InterPro" id="IPR005901">
    <property type="entry name" value="GLPGLI"/>
</dbReference>
<dbReference type="GeneID" id="89453853"/>
<evidence type="ECO:0000256" key="1">
    <source>
        <dbReference type="SAM" id="MobiDB-lite"/>
    </source>
</evidence>
<accession>A3U9I7</accession>
<dbReference type="HOGENOM" id="CLU_085659_0_0_10"/>
<dbReference type="KEGG" id="cat:CA2559_10573"/>
<evidence type="ECO:0008006" key="5">
    <source>
        <dbReference type="Google" id="ProtNLM"/>
    </source>
</evidence>
<evidence type="ECO:0000313" key="4">
    <source>
        <dbReference type="Proteomes" id="UP000002297"/>
    </source>
</evidence>
<sequence length="295" mass="33601">MKYIFTCLAIVCTIALQAQSISGKATYESKTTVDMDGFGGREMTDDMKKMIMERMKSMLEKTYILTFNKNESLYTEEEHLETGASGGGMRMMMNSFSAGVQYKNTETNELVEENEFFGKQFLIKDTIQNINWTLTKESKQIGQYIAFKATGVKELSDTDFQFARRRGGRDGNRRGRIENDTEKKQDTIEDSKKDPLEEIEIPKEIEITAWYTPQIPTSTGPGEYGGLPGLILELNAHRTTILCSKIEMNTKDTSDIKKPTKGKEVSREEYQKIVKEKTEEMRANFRGGGRGGRRF</sequence>
<dbReference type="STRING" id="216432.CA2559_10573"/>